<evidence type="ECO:0000259" key="5">
    <source>
        <dbReference type="Pfam" id="PF17801"/>
    </source>
</evidence>
<keyword evidence="3" id="KW-0378">Hydrolase</keyword>
<dbReference type="OrthoDB" id="1031955at2"/>
<dbReference type="Gene3D" id="2.60.40.1180">
    <property type="entry name" value="Golgi alpha-mannosidase II"/>
    <property type="match status" value="1"/>
</dbReference>
<evidence type="ECO:0000256" key="3">
    <source>
        <dbReference type="ARBA" id="ARBA00022801"/>
    </source>
</evidence>
<comment type="caution">
    <text evidence="6">The sequence shown here is derived from an EMBL/GenBank/DDBJ whole genome shotgun (WGS) entry which is preliminary data.</text>
</comment>
<dbReference type="InterPro" id="IPR041233">
    <property type="entry name" value="Melibiase_C"/>
</dbReference>
<evidence type="ECO:0000313" key="6">
    <source>
        <dbReference type="EMBL" id="OME69848.1"/>
    </source>
</evidence>
<feature type="domain" description="Alpha galactosidase C-terminal" evidence="5">
    <location>
        <begin position="617"/>
        <end position="681"/>
    </location>
</feature>
<keyword evidence="2" id="KW-0732">Signal</keyword>
<sequence length="686" mass="76855">MLTDSATTVKVNTDTASLIRVTNDEVNLEIDLGTGEASVARGNTSHVKGIRSAFRWQGREYNTEHYQSHTLKSQEVVVREGFGKGVHVVILHETSLLPQLEQHFYIYESSSFVLMQIVIASDEEIKANRMAVLQTKSVSLGGESGQPEEPSILRVPYDNDKWVRYTVVKPPMDTESYEVTALFAPESRQGIIMGSITHKVWKTGIRIKSERSGGIEELDLYGGAVSEMTRDFQPHGYVKGTRVESPLVFVGFYDDYRKGLEAYGQANTWIEAPLSWDGGVPIGWNSWSAAMAELDYDLYTSTSNFLKNEVQPLGFQNEDTLYINFDAFWDNFTPEEMKNALDLVRENGHRPGTYWTPFAFWGSPAQFGDLVEGTNGKYTYGDILLRDSEGEILPDVDGGLAIDPTHPGNLQRIDWYTNKFISEGFEYVKLDFLAHGALEGQHYNPEITTGIAAYHYGMTYLQNKLSPEVIGRPFFINLSIAPLFPYAFAHSRRVSCDVFGTLHDTEYLLNSLTHGWWMSHTLYHYNDPDHSVLYKSHNQDATGWHEGRSRLTASVIAGTVLLLGDDFRKEEAAARAKAWLGNKEIMDVARLGKTFHPVEGDLGKQASDTFVLEDAEDDVFYLAVFNYDAANSAHKSISLERAGLKGQTAYQLLDLWEGTQGETAGELVVTLEPAESKIFKLTAKAN</sequence>
<dbReference type="PANTHER" id="PTHR11452">
    <property type="entry name" value="ALPHA-GALACTOSIDASE/ALPHA-N-ACETYLGALACTOSAMINIDASE"/>
    <property type="match status" value="1"/>
</dbReference>
<evidence type="ECO:0000313" key="7">
    <source>
        <dbReference type="Proteomes" id="UP000187425"/>
    </source>
</evidence>
<dbReference type="AlphaFoldDB" id="A0A1R0ZGN4"/>
<proteinExistence type="inferred from homology"/>
<reference evidence="6 7" key="1">
    <citation type="submission" date="2016-11" db="EMBL/GenBank/DDBJ databases">
        <title>Paenibacillus species isolates.</title>
        <authorList>
            <person name="Beno S.M."/>
        </authorList>
    </citation>
    <scope>NUCLEOTIDE SEQUENCE [LARGE SCALE GENOMIC DNA]</scope>
    <source>
        <strain evidence="6 7">FSL H7-0443</strain>
    </source>
</reference>
<dbReference type="InterPro" id="IPR013785">
    <property type="entry name" value="Aldolase_TIM"/>
</dbReference>
<dbReference type="RefSeq" id="WP_076284718.1">
    <property type="nucleotide sequence ID" value="NZ_MPTW01000006.1"/>
</dbReference>
<organism evidence="6 7">
    <name type="scientific">Paenibacillus odorifer</name>
    <dbReference type="NCBI Taxonomy" id="189426"/>
    <lineage>
        <taxon>Bacteria</taxon>
        <taxon>Bacillati</taxon>
        <taxon>Bacillota</taxon>
        <taxon>Bacilli</taxon>
        <taxon>Bacillales</taxon>
        <taxon>Paenibacillaceae</taxon>
        <taxon>Paenibacillus</taxon>
    </lineage>
</organism>
<dbReference type="PANTHER" id="PTHR11452:SF75">
    <property type="entry name" value="ALPHA-GALACTOSIDASE MEL1"/>
    <property type="match status" value="1"/>
</dbReference>
<dbReference type="Proteomes" id="UP000187425">
    <property type="component" value="Unassembled WGS sequence"/>
</dbReference>
<dbReference type="InterPro" id="IPR002241">
    <property type="entry name" value="Glyco_hydro_27"/>
</dbReference>
<gene>
    <name evidence="6" type="ORF">BSK65_13015</name>
</gene>
<dbReference type="Gene3D" id="3.20.20.70">
    <property type="entry name" value="Aldolase class I"/>
    <property type="match status" value="1"/>
</dbReference>
<accession>A0A1R0ZGN4</accession>
<comment type="similarity">
    <text evidence="1">Belongs to the glycosyl hydrolase 27 family.</text>
</comment>
<keyword evidence="4" id="KW-0326">Glycosidase</keyword>
<evidence type="ECO:0000256" key="4">
    <source>
        <dbReference type="ARBA" id="ARBA00023295"/>
    </source>
</evidence>
<dbReference type="InterPro" id="IPR013780">
    <property type="entry name" value="Glyco_hydro_b"/>
</dbReference>
<dbReference type="GO" id="GO:0005975">
    <property type="term" value="P:carbohydrate metabolic process"/>
    <property type="evidence" value="ECO:0007669"/>
    <property type="project" value="InterPro"/>
</dbReference>
<evidence type="ECO:0000256" key="1">
    <source>
        <dbReference type="ARBA" id="ARBA00009743"/>
    </source>
</evidence>
<dbReference type="Pfam" id="PF17801">
    <property type="entry name" value="Melibiase_C"/>
    <property type="match status" value="1"/>
</dbReference>
<dbReference type="SUPFAM" id="SSF51445">
    <property type="entry name" value="(Trans)glycosidases"/>
    <property type="match status" value="1"/>
</dbReference>
<protein>
    <submittedName>
        <fullName evidence="6">Alpha-galactosidase</fullName>
    </submittedName>
</protein>
<dbReference type="InterPro" id="IPR017853">
    <property type="entry name" value="GH"/>
</dbReference>
<evidence type="ECO:0000256" key="2">
    <source>
        <dbReference type="ARBA" id="ARBA00022729"/>
    </source>
</evidence>
<name>A0A1R0ZGN4_9BACL</name>
<dbReference type="SUPFAM" id="SSF51011">
    <property type="entry name" value="Glycosyl hydrolase domain"/>
    <property type="match status" value="1"/>
</dbReference>
<dbReference type="EMBL" id="MPTW01000006">
    <property type="protein sequence ID" value="OME69848.1"/>
    <property type="molecule type" value="Genomic_DNA"/>
</dbReference>
<dbReference type="GO" id="GO:0004553">
    <property type="term" value="F:hydrolase activity, hydrolyzing O-glycosyl compounds"/>
    <property type="evidence" value="ECO:0007669"/>
    <property type="project" value="InterPro"/>
</dbReference>